<sequence length="544" mass="59931">MTGQVYRIGRGTPAEPVNVSFDPADQRRCQNLLTWFERGAEPGATLLIDDWKLCAASDPGLAEAVRWITSTARDVRVVITTGTLTDVPKHLRSLVRMDFLALHGLSTFTKALAWKGRWWKVPIGIDSTGEPVVVELTHFVDGKWRTGSHLSVTAPAAFRSLVLGLMTTHSPRLFHTIFIDAHDTDAFAGLDQAPHVQAHHRNATKNPARIADVLLAESERRLEIVGNTWTIFDHRGLHQVLPQLLICVTGFRDVEATELGTALAAIAQDVGRSGMQLLLDAPHESANVQIDDCTTPANLDQHAGELPRLMREAEPPPDFFTLHDMPKFDTTHGWRPRPVKLRYRTAVGVDEHGQPVEIDIKAGLTEDGMGPHGEVVAPPERRADALKALILGQMLWHSPDELQVVLIDFHRTGAFAGLEHAPHVQPHDLKDDLEQRIRMLADGAASPRLLVCVDGVHGLAAARPAFFATLQTLTQVGRTYGQHLLLSDSTPPSDLPQLHTSYRLELTENGWVRRIGRSVESFVLPTDLDSVARSLPVAMYAVSS</sequence>
<dbReference type="AlphaFoldDB" id="A0A7C9VYE5"/>
<organism evidence="1 2">
    <name type="scientific">Lentzea alba</name>
    <dbReference type="NCBI Taxonomy" id="2714351"/>
    <lineage>
        <taxon>Bacteria</taxon>
        <taxon>Bacillati</taxon>
        <taxon>Actinomycetota</taxon>
        <taxon>Actinomycetes</taxon>
        <taxon>Pseudonocardiales</taxon>
        <taxon>Pseudonocardiaceae</taxon>
        <taxon>Lentzea</taxon>
    </lineage>
</organism>
<name>A0A7C9VYE5_9PSEU</name>
<protein>
    <recommendedName>
        <fullName evidence="3">FtsK/SpoIIIE family protein</fullName>
    </recommendedName>
</protein>
<evidence type="ECO:0000313" key="1">
    <source>
        <dbReference type="EMBL" id="NGY62118.1"/>
    </source>
</evidence>
<keyword evidence="2" id="KW-1185">Reference proteome</keyword>
<proteinExistence type="predicted"/>
<dbReference type="EMBL" id="JAAMPJ010000006">
    <property type="protein sequence ID" value="NGY62118.1"/>
    <property type="molecule type" value="Genomic_DNA"/>
</dbReference>
<comment type="caution">
    <text evidence="1">The sequence shown here is derived from an EMBL/GenBank/DDBJ whole genome shotgun (WGS) entry which is preliminary data.</text>
</comment>
<evidence type="ECO:0000313" key="2">
    <source>
        <dbReference type="Proteomes" id="UP000481360"/>
    </source>
</evidence>
<evidence type="ECO:0008006" key="3">
    <source>
        <dbReference type="Google" id="ProtNLM"/>
    </source>
</evidence>
<gene>
    <name evidence="1" type="ORF">G7043_24610</name>
</gene>
<dbReference type="Proteomes" id="UP000481360">
    <property type="component" value="Unassembled WGS sequence"/>
</dbReference>
<dbReference type="RefSeq" id="WP_166049190.1">
    <property type="nucleotide sequence ID" value="NZ_JAAMPJ010000006.1"/>
</dbReference>
<reference evidence="1 2" key="1">
    <citation type="submission" date="2020-03" db="EMBL/GenBank/DDBJ databases">
        <title>Isolation and identification of active actinomycetes.</title>
        <authorList>
            <person name="Sun X."/>
        </authorList>
    </citation>
    <scope>NUCLEOTIDE SEQUENCE [LARGE SCALE GENOMIC DNA]</scope>
    <source>
        <strain evidence="1 2">NEAU-D13</strain>
    </source>
</reference>
<accession>A0A7C9VYE5</accession>
<dbReference type="Gene3D" id="3.40.50.300">
    <property type="entry name" value="P-loop containing nucleotide triphosphate hydrolases"/>
    <property type="match status" value="2"/>
</dbReference>
<dbReference type="InterPro" id="IPR027417">
    <property type="entry name" value="P-loop_NTPase"/>
</dbReference>